<protein>
    <submittedName>
        <fullName evidence="1">Uncharacterized protein</fullName>
    </submittedName>
</protein>
<dbReference type="PANTHER" id="PTHR46464:SF1">
    <property type="entry name" value="ANKYRIN AND ARMADILLO REPEAT-CONTAINING PROTEIN"/>
    <property type="match status" value="1"/>
</dbReference>
<accession>A0A8S3YX41</accession>
<feature type="non-terminal residue" evidence="1">
    <location>
        <position position="1"/>
    </location>
</feature>
<name>A0A8S3YX41_9EUPU</name>
<keyword evidence="2" id="KW-1185">Reference proteome</keyword>
<evidence type="ECO:0000313" key="1">
    <source>
        <dbReference type="EMBL" id="CAG5120112.1"/>
    </source>
</evidence>
<dbReference type="PANTHER" id="PTHR46464">
    <property type="entry name" value="ANK_REP_REGION DOMAIN-CONTAINING PROTEIN"/>
    <property type="match status" value="1"/>
</dbReference>
<organism evidence="1 2">
    <name type="scientific">Candidula unifasciata</name>
    <dbReference type="NCBI Taxonomy" id="100452"/>
    <lineage>
        <taxon>Eukaryota</taxon>
        <taxon>Metazoa</taxon>
        <taxon>Spiralia</taxon>
        <taxon>Lophotrochozoa</taxon>
        <taxon>Mollusca</taxon>
        <taxon>Gastropoda</taxon>
        <taxon>Heterobranchia</taxon>
        <taxon>Euthyneura</taxon>
        <taxon>Panpulmonata</taxon>
        <taxon>Eupulmonata</taxon>
        <taxon>Stylommatophora</taxon>
        <taxon>Helicina</taxon>
        <taxon>Helicoidea</taxon>
        <taxon>Geomitridae</taxon>
        <taxon>Candidula</taxon>
    </lineage>
</organism>
<gene>
    <name evidence="1" type="ORF">CUNI_LOCUS5670</name>
</gene>
<proteinExistence type="predicted"/>
<comment type="caution">
    <text evidence="1">The sequence shown here is derived from an EMBL/GenBank/DDBJ whole genome shotgun (WGS) entry which is preliminary data.</text>
</comment>
<dbReference type="InterPro" id="IPR043379">
    <property type="entry name" value="ANKAR"/>
</dbReference>
<dbReference type="OrthoDB" id="1683831at2759"/>
<dbReference type="EMBL" id="CAJHNH020000835">
    <property type="protein sequence ID" value="CAG5120112.1"/>
    <property type="molecule type" value="Genomic_DNA"/>
</dbReference>
<dbReference type="AlphaFoldDB" id="A0A8S3YX41"/>
<feature type="non-terminal residue" evidence="1">
    <location>
        <position position="63"/>
    </location>
</feature>
<sequence length="63" mass="7158">NAAAVALGYMTFNKTAYRLLFSLCRNMPGLFEKIMANMGEYPRISETFIHEFKKATEIGIPCH</sequence>
<evidence type="ECO:0000313" key="2">
    <source>
        <dbReference type="Proteomes" id="UP000678393"/>
    </source>
</evidence>
<reference evidence="1" key="1">
    <citation type="submission" date="2021-04" db="EMBL/GenBank/DDBJ databases">
        <authorList>
            <consortium name="Molecular Ecology Group"/>
        </authorList>
    </citation>
    <scope>NUCLEOTIDE SEQUENCE</scope>
</reference>
<dbReference type="Proteomes" id="UP000678393">
    <property type="component" value="Unassembled WGS sequence"/>
</dbReference>